<dbReference type="EMBL" id="JARKIB010000168">
    <property type="protein sequence ID" value="KAJ7729026.1"/>
    <property type="molecule type" value="Genomic_DNA"/>
</dbReference>
<feature type="region of interest" description="Disordered" evidence="1">
    <location>
        <begin position="465"/>
        <end position="499"/>
    </location>
</feature>
<dbReference type="AlphaFoldDB" id="A0AAD7MR53"/>
<feature type="compositionally biased region" description="Acidic residues" evidence="1">
    <location>
        <begin position="74"/>
        <end position="84"/>
    </location>
</feature>
<evidence type="ECO:0000313" key="3">
    <source>
        <dbReference type="Proteomes" id="UP001215598"/>
    </source>
</evidence>
<keyword evidence="3" id="KW-1185">Reference proteome</keyword>
<protein>
    <submittedName>
        <fullName evidence="2">Uncharacterized protein</fullName>
    </submittedName>
</protein>
<name>A0AAD7MR53_9AGAR</name>
<evidence type="ECO:0000256" key="1">
    <source>
        <dbReference type="SAM" id="MobiDB-lite"/>
    </source>
</evidence>
<reference evidence="2" key="1">
    <citation type="submission" date="2023-03" db="EMBL/GenBank/DDBJ databases">
        <title>Massive genome expansion in bonnet fungi (Mycena s.s.) driven by repeated elements and novel gene families across ecological guilds.</title>
        <authorList>
            <consortium name="Lawrence Berkeley National Laboratory"/>
            <person name="Harder C.B."/>
            <person name="Miyauchi S."/>
            <person name="Viragh M."/>
            <person name="Kuo A."/>
            <person name="Thoen E."/>
            <person name="Andreopoulos B."/>
            <person name="Lu D."/>
            <person name="Skrede I."/>
            <person name="Drula E."/>
            <person name="Henrissat B."/>
            <person name="Morin E."/>
            <person name="Kohler A."/>
            <person name="Barry K."/>
            <person name="LaButti K."/>
            <person name="Morin E."/>
            <person name="Salamov A."/>
            <person name="Lipzen A."/>
            <person name="Mereny Z."/>
            <person name="Hegedus B."/>
            <person name="Baldrian P."/>
            <person name="Stursova M."/>
            <person name="Weitz H."/>
            <person name="Taylor A."/>
            <person name="Grigoriev I.V."/>
            <person name="Nagy L.G."/>
            <person name="Martin F."/>
            <person name="Kauserud H."/>
        </authorList>
    </citation>
    <scope>NUCLEOTIDE SEQUENCE</scope>
    <source>
        <strain evidence="2">CBHHK182m</strain>
    </source>
</reference>
<evidence type="ECO:0000313" key="2">
    <source>
        <dbReference type="EMBL" id="KAJ7729026.1"/>
    </source>
</evidence>
<feature type="compositionally biased region" description="Low complexity" evidence="1">
    <location>
        <begin position="226"/>
        <end position="252"/>
    </location>
</feature>
<feature type="region of interest" description="Disordered" evidence="1">
    <location>
        <begin position="73"/>
        <end position="97"/>
    </location>
</feature>
<organism evidence="2 3">
    <name type="scientific">Mycena metata</name>
    <dbReference type="NCBI Taxonomy" id="1033252"/>
    <lineage>
        <taxon>Eukaryota</taxon>
        <taxon>Fungi</taxon>
        <taxon>Dikarya</taxon>
        <taxon>Basidiomycota</taxon>
        <taxon>Agaricomycotina</taxon>
        <taxon>Agaricomycetes</taxon>
        <taxon>Agaricomycetidae</taxon>
        <taxon>Agaricales</taxon>
        <taxon>Marasmiineae</taxon>
        <taxon>Mycenaceae</taxon>
        <taxon>Mycena</taxon>
    </lineage>
</organism>
<dbReference type="Proteomes" id="UP001215598">
    <property type="component" value="Unassembled WGS sequence"/>
</dbReference>
<sequence>MKAGRQGPAISHSTRLLPTSHVSANNLARGFVWHYHHRVGDSRMPISVPDVDPAEIHWLRVCVKADDRYGRDGDLDEEAGEDADAHEGVMAGATTGGARLTRLTPGVNEYGTTTKLLAAARHNPPLRFASFGGLYTSLHQHSICLPRVLFGANGVPPTAIRARRRARRPRACQVSALAHPQRPPRATPRTRSANSGPLRRPKHMPVHNNPACRPSHPPRRPPSNFNPPDLARTALAVSRPAPPRAASSLHPPCCSQGQHAPTNTARAHPAAWNVLVLNASAQTSARARVVPTAASASLEVLSSKSIPAKTGEEHIFLQFIFEVGLNPGPTRKNFTFVYSVHPSRRTRMFQSRNSQVRMQLNKLNRPNPLAALRGQYMLEKLRNAYTEYQMNACIHAYYLEASFTISPQTIAPRGWLKSESTSEGGLNRILVGAPVSLPLSSESRAGKRANFHDLPALLECAASTSTSTLKSEPPSTENGLKSAASQGTRENKYSQLTHT</sequence>
<accession>A0AAD7MR53</accession>
<proteinExistence type="predicted"/>
<feature type="compositionally biased region" description="Polar residues" evidence="1">
    <location>
        <begin position="255"/>
        <end position="265"/>
    </location>
</feature>
<comment type="caution">
    <text evidence="2">The sequence shown here is derived from an EMBL/GenBank/DDBJ whole genome shotgun (WGS) entry which is preliminary data.</text>
</comment>
<gene>
    <name evidence="2" type="ORF">B0H16DRAFT_1470219</name>
</gene>
<feature type="region of interest" description="Disordered" evidence="1">
    <location>
        <begin position="162"/>
        <end position="265"/>
    </location>
</feature>